<dbReference type="Proteomes" id="UP000654918">
    <property type="component" value="Unassembled WGS sequence"/>
</dbReference>
<proteinExistence type="predicted"/>
<evidence type="ECO:0000313" key="4">
    <source>
        <dbReference type="Proteomes" id="UP000654918"/>
    </source>
</evidence>
<reference evidence="3" key="1">
    <citation type="journal article" date="2020" name="Phytopathology">
        <title>Genome Sequence Resources of Colletotrichum truncatum, C. plurivorum, C. musicola, and C. sojae: Four Species Pathogenic to Soybean (Glycine max).</title>
        <authorList>
            <person name="Rogerio F."/>
            <person name="Boufleur T.R."/>
            <person name="Ciampi-Guillardi M."/>
            <person name="Sukno S.A."/>
            <person name="Thon M.R."/>
            <person name="Massola Junior N.S."/>
            <person name="Baroncelli R."/>
        </authorList>
    </citation>
    <scope>NUCLEOTIDE SEQUENCE</scope>
    <source>
        <strain evidence="3">LFN00145</strain>
    </source>
</reference>
<evidence type="ECO:0000313" key="3">
    <source>
        <dbReference type="EMBL" id="KAF6810205.1"/>
    </source>
</evidence>
<organism evidence="3 4">
    <name type="scientific">Colletotrichum plurivorum</name>
    <dbReference type="NCBI Taxonomy" id="2175906"/>
    <lineage>
        <taxon>Eukaryota</taxon>
        <taxon>Fungi</taxon>
        <taxon>Dikarya</taxon>
        <taxon>Ascomycota</taxon>
        <taxon>Pezizomycotina</taxon>
        <taxon>Sordariomycetes</taxon>
        <taxon>Hypocreomycetidae</taxon>
        <taxon>Glomerellales</taxon>
        <taxon>Glomerellaceae</taxon>
        <taxon>Colletotrichum</taxon>
        <taxon>Colletotrichum orchidearum species complex</taxon>
    </lineage>
</organism>
<dbReference type="AlphaFoldDB" id="A0A8H6JBW9"/>
<name>A0A8H6JBW9_9PEZI</name>
<feature type="region of interest" description="Disordered" evidence="1">
    <location>
        <begin position="206"/>
        <end position="233"/>
    </location>
</feature>
<protein>
    <recommendedName>
        <fullName evidence="2">NACHT-NTPase and P-loop NTPases N-terminal domain-containing protein</fullName>
    </recommendedName>
</protein>
<dbReference type="Pfam" id="PF17107">
    <property type="entry name" value="SesA"/>
    <property type="match status" value="1"/>
</dbReference>
<evidence type="ECO:0000259" key="2">
    <source>
        <dbReference type="Pfam" id="PF17107"/>
    </source>
</evidence>
<dbReference type="EMBL" id="WIGO01000506">
    <property type="protein sequence ID" value="KAF6810205.1"/>
    <property type="molecule type" value="Genomic_DNA"/>
</dbReference>
<sequence length="233" mass="25141">MSSTNIPSHITAAIQGISFCIQAYDTIRDTDELPIAFQAVSEGLPLAHNTLTLAAEQATASNASPQDLEVVRSTMDATRKKTRELESIMRKIRDSRLESGESSTLLAYQSIVLKLGGKDHAVEALMREVLLSVKELSSSPAFLMMMAEQIRRVEEAIDRLAAMEPSYKDERPVSSRDSFHAGGDINANTGTGVYYNMKGRSRIGNVGNGGTVKNSYHGTGPDALVTGSDSDSD</sequence>
<evidence type="ECO:0000256" key="1">
    <source>
        <dbReference type="SAM" id="MobiDB-lite"/>
    </source>
</evidence>
<comment type="caution">
    <text evidence="3">The sequence shown here is derived from an EMBL/GenBank/DDBJ whole genome shotgun (WGS) entry which is preliminary data.</text>
</comment>
<keyword evidence="4" id="KW-1185">Reference proteome</keyword>
<dbReference type="InterPro" id="IPR031352">
    <property type="entry name" value="SesA"/>
</dbReference>
<feature type="domain" description="NACHT-NTPase and P-loop NTPases N-terminal" evidence="2">
    <location>
        <begin position="10"/>
        <end position="136"/>
    </location>
</feature>
<accession>A0A8H6JBW9</accession>
<gene>
    <name evidence="3" type="ORF">CPLU01_15360</name>
</gene>